<dbReference type="PANTHER" id="PTHR48043">
    <property type="entry name" value="EG:EG0003.4 PROTEIN-RELATED"/>
    <property type="match status" value="1"/>
</dbReference>
<dbReference type="EC" id="2.4.1.17" evidence="5"/>
<dbReference type="InterPro" id="IPR002213">
    <property type="entry name" value="UDP_glucos_trans"/>
</dbReference>
<dbReference type="InterPro" id="IPR035595">
    <property type="entry name" value="UDP_glycos_trans_CS"/>
</dbReference>
<dbReference type="GO" id="GO:0015020">
    <property type="term" value="F:glucuronosyltransferase activity"/>
    <property type="evidence" value="ECO:0007669"/>
    <property type="project" value="UniProtKB-EC"/>
</dbReference>
<dbReference type="Pfam" id="PF00201">
    <property type="entry name" value="UDPGT"/>
    <property type="match status" value="1"/>
</dbReference>
<name>A0A4C1TNJ1_EUMVA</name>
<keyword evidence="3 4" id="KW-0808">Transferase</keyword>
<dbReference type="STRING" id="151549.A0A4C1TNJ1"/>
<dbReference type="SUPFAM" id="SSF53756">
    <property type="entry name" value="UDP-Glycosyltransferase/glycogen phosphorylase"/>
    <property type="match status" value="1"/>
</dbReference>
<comment type="subcellular location">
    <subcellularLocation>
        <location evidence="5">Membrane</location>
        <topology evidence="5">Single-pass membrane protein</topology>
    </subcellularLocation>
</comment>
<dbReference type="FunFam" id="3.40.50.2000:FF:000050">
    <property type="entry name" value="UDP-glucuronosyltransferase"/>
    <property type="match status" value="1"/>
</dbReference>
<protein>
    <recommendedName>
        <fullName evidence="5">UDP-glucuronosyltransferase</fullName>
        <ecNumber evidence="5">2.4.1.17</ecNumber>
    </recommendedName>
</protein>
<keyword evidence="8" id="KW-1185">Reference proteome</keyword>
<dbReference type="EMBL" id="BGZK01000070">
    <property type="protein sequence ID" value="GBP15258.1"/>
    <property type="molecule type" value="Genomic_DNA"/>
</dbReference>
<evidence type="ECO:0000313" key="8">
    <source>
        <dbReference type="Proteomes" id="UP000299102"/>
    </source>
</evidence>
<dbReference type="AlphaFoldDB" id="A0A4C1TNJ1"/>
<dbReference type="PANTHER" id="PTHR48043:SF159">
    <property type="entry name" value="EG:EG0003.4 PROTEIN-RELATED"/>
    <property type="match status" value="1"/>
</dbReference>
<dbReference type="CDD" id="cd03784">
    <property type="entry name" value="GT1_Gtf-like"/>
    <property type="match status" value="1"/>
</dbReference>
<keyword evidence="2 4" id="KW-0328">Glycosyltransferase</keyword>
<evidence type="ECO:0000256" key="1">
    <source>
        <dbReference type="ARBA" id="ARBA00009995"/>
    </source>
</evidence>
<feature type="compositionally biased region" description="Low complexity" evidence="6">
    <location>
        <begin position="373"/>
        <end position="388"/>
    </location>
</feature>
<comment type="similarity">
    <text evidence="1 4">Belongs to the UDP-glycosyltransferase family.</text>
</comment>
<dbReference type="OrthoDB" id="5835829at2759"/>
<dbReference type="Proteomes" id="UP000299102">
    <property type="component" value="Unassembled WGS sequence"/>
</dbReference>
<comment type="catalytic activity">
    <reaction evidence="5">
        <text>glucuronate acceptor + UDP-alpha-D-glucuronate = acceptor beta-D-glucuronoside + UDP + H(+)</text>
        <dbReference type="Rhea" id="RHEA:21032"/>
        <dbReference type="ChEBI" id="CHEBI:15378"/>
        <dbReference type="ChEBI" id="CHEBI:58052"/>
        <dbReference type="ChEBI" id="CHEBI:58223"/>
        <dbReference type="ChEBI" id="CHEBI:132367"/>
        <dbReference type="ChEBI" id="CHEBI:132368"/>
        <dbReference type="EC" id="2.4.1.17"/>
    </reaction>
</comment>
<dbReference type="InterPro" id="IPR050271">
    <property type="entry name" value="UDP-glycosyltransferase"/>
</dbReference>
<reference evidence="7 8" key="1">
    <citation type="journal article" date="2019" name="Commun. Biol.">
        <title>The bagworm genome reveals a unique fibroin gene that provides high tensile strength.</title>
        <authorList>
            <person name="Kono N."/>
            <person name="Nakamura H."/>
            <person name="Ohtoshi R."/>
            <person name="Tomita M."/>
            <person name="Numata K."/>
            <person name="Arakawa K."/>
        </authorList>
    </citation>
    <scope>NUCLEOTIDE SEQUENCE [LARGE SCALE GENOMIC DNA]</scope>
</reference>
<sequence>MSLIWASSMEPHWMVLQLVDEAANPAYMADSMSNNAPPFTFLERVNELWTQIKTTIIMKYLDSKMSSLYDEVFVAAAKKKGIAMPSYKEAVYNASFVLSNSHVSLGEPVRLPQNFIPVGGYHLDLKTKPLPQDLQKIMDNAKDGVIYFSMGSNLKSKHMPAVMKREFLEVFGQLKQTVIWKFEEALPDVPKNVHMLKWAPQQSILAHPNCVLFITHGGLLSSTETVHFGVPIIGIPVFGDQFINVERAVNKGIAVKVDLSYDTPKELKLAIQEVLSNPSSRDDDTKITWLLAYRRHITDNLAILSPHSYLFRSCRQPFMNRLNSHGEATHPCLTFLRVSNHLIHDLFNDSRIQFSNDAEEAYKSLSGNSEVPLAGVPRPAGAPGQAAGALGGARGQDARRAAPALARAHDALVPEDVPRPSDTCRHCII</sequence>
<comment type="caution">
    <text evidence="7">The sequence shown here is derived from an EMBL/GenBank/DDBJ whole genome shotgun (WGS) entry which is preliminary data.</text>
</comment>
<evidence type="ECO:0000256" key="3">
    <source>
        <dbReference type="ARBA" id="ARBA00022679"/>
    </source>
</evidence>
<evidence type="ECO:0000256" key="2">
    <source>
        <dbReference type="ARBA" id="ARBA00022676"/>
    </source>
</evidence>
<evidence type="ECO:0000256" key="4">
    <source>
        <dbReference type="RuleBase" id="RU003718"/>
    </source>
</evidence>
<feature type="region of interest" description="Disordered" evidence="6">
    <location>
        <begin position="373"/>
        <end position="402"/>
    </location>
</feature>
<dbReference type="GO" id="GO:0016020">
    <property type="term" value="C:membrane"/>
    <property type="evidence" value="ECO:0007669"/>
    <property type="project" value="UniProtKB-SubCell"/>
</dbReference>
<evidence type="ECO:0000256" key="6">
    <source>
        <dbReference type="SAM" id="MobiDB-lite"/>
    </source>
</evidence>
<evidence type="ECO:0000313" key="7">
    <source>
        <dbReference type="EMBL" id="GBP15258.1"/>
    </source>
</evidence>
<proteinExistence type="inferred from homology"/>
<gene>
    <name evidence="7" type="primary">UGT2B13</name>
    <name evidence="7" type="ORF">EVAR_92256_1</name>
</gene>
<dbReference type="PROSITE" id="PS00375">
    <property type="entry name" value="UDPGT"/>
    <property type="match status" value="1"/>
</dbReference>
<accession>A0A4C1TNJ1</accession>
<dbReference type="Gene3D" id="3.40.50.2000">
    <property type="entry name" value="Glycogen Phosphorylase B"/>
    <property type="match status" value="1"/>
</dbReference>
<evidence type="ECO:0000256" key="5">
    <source>
        <dbReference type="RuleBase" id="RU362059"/>
    </source>
</evidence>
<organism evidence="7 8">
    <name type="scientific">Eumeta variegata</name>
    <name type="common">Bagworm moth</name>
    <name type="synonym">Eumeta japonica</name>
    <dbReference type="NCBI Taxonomy" id="151549"/>
    <lineage>
        <taxon>Eukaryota</taxon>
        <taxon>Metazoa</taxon>
        <taxon>Ecdysozoa</taxon>
        <taxon>Arthropoda</taxon>
        <taxon>Hexapoda</taxon>
        <taxon>Insecta</taxon>
        <taxon>Pterygota</taxon>
        <taxon>Neoptera</taxon>
        <taxon>Endopterygota</taxon>
        <taxon>Lepidoptera</taxon>
        <taxon>Glossata</taxon>
        <taxon>Ditrysia</taxon>
        <taxon>Tineoidea</taxon>
        <taxon>Psychidae</taxon>
        <taxon>Oiketicinae</taxon>
        <taxon>Eumeta</taxon>
    </lineage>
</organism>